<dbReference type="EMBL" id="JACXIY010000014">
    <property type="protein sequence ID" value="MBD2869372.1"/>
    <property type="molecule type" value="Genomic_DNA"/>
</dbReference>
<keyword evidence="4 6" id="KW-1133">Transmembrane helix</keyword>
<dbReference type="SUPFAM" id="SSF103473">
    <property type="entry name" value="MFS general substrate transporter"/>
    <property type="match status" value="1"/>
</dbReference>
<dbReference type="InterPro" id="IPR011701">
    <property type="entry name" value="MFS"/>
</dbReference>
<dbReference type="AlphaFoldDB" id="A0A927H6C8"/>
<evidence type="ECO:0000256" key="4">
    <source>
        <dbReference type="ARBA" id="ARBA00022989"/>
    </source>
</evidence>
<comment type="subcellular location">
    <subcellularLocation>
        <location evidence="1">Cell membrane</location>
        <topology evidence="1">Multi-pass membrane protein</topology>
    </subcellularLocation>
</comment>
<evidence type="ECO:0000256" key="5">
    <source>
        <dbReference type="ARBA" id="ARBA00023136"/>
    </source>
</evidence>
<feature type="transmembrane region" description="Helical" evidence="6">
    <location>
        <begin position="337"/>
        <end position="356"/>
    </location>
</feature>
<name>A0A927H6C8_9BACL</name>
<dbReference type="CDD" id="cd17321">
    <property type="entry name" value="MFS_MMR_MDR_like"/>
    <property type="match status" value="1"/>
</dbReference>
<evidence type="ECO:0000259" key="7">
    <source>
        <dbReference type="PROSITE" id="PS50850"/>
    </source>
</evidence>
<dbReference type="Pfam" id="PF07690">
    <property type="entry name" value="MFS_1"/>
    <property type="match status" value="2"/>
</dbReference>
<evidence type="ECO:0000256" key="6">
    <source>
        <dbReference type="SAM" id="Phobius"/>
    </source>
</evidence>
<dbReference type="PANTHER" id="PTHR42718:SF9">
    <property type="entry name" value="MAJOR FACILITATOR SUPERFAMILY MULTIDRUG TRANSPORTER MFSC"/>
    <property type="match status" value="1"/>
</dbReference>
<keyword evidence="3 6" id="KW-0812">Transmembrane</keyword>
<dbReference type="PRINTS" id="PR01036">
    <property type="entry name" value="TCRTETB"/>
</dbReference>
<reference evidence="8" key="1">
    <citation type="submission" date="2020-09" db="EMBL/GenBank/DDBJ databases">
        <title>A novel bacterium of genus Paenibacillus, isolated from South China Sea.</title>
        <authorList>
            <person name="Huang H."/>
            <person name="Mo K."/>
            <person name="Hu Y."/>
        </authorList>
    </citation>
    <scope>NUCLEOTIDE SEQUENCE</scope>
    <source>
        <strain evidence="8">IB182493</strain>
    </source>
</reference>
<dbReference type="PANTHER" id="PTHR42718">
    <property type="entry name" value="MAJOR FACILITATOR SUPERFAMILY MULTIDRUG TRANSPORTER MFSC"/>
    <property type="match status" value="1"/>
</dbReference>
<keyword evidence="2" id="KW-0813">Transport</keyword>
<feature type="transmembrane region" description="Helical" evidence="6">
    <location>
        <begin position="116"/>
        <end position="138"/>
    </location>
</feature>
<comment type="caution">
    <text evidence="8">The sequence shown here is derived from an EMBL/GenBank/DDBJ whole genome shotgun (WGS) entry which is preliminary data.</text>
</comment>
<sequence length="454" mass="47622">MSAGMFNIALVDIADDFGKSVATTQWVVTIYLLAVSICLPLMGAVGDMKGKRQVHNAGLFVFMLGGLGCALAPNLPALLAFRVLQGIGASMYQANNMALIVALFPPDKRGRALGTVSTFVAAGALIGPSLGGAVIEWFSWRTNFWLLCAVALGAWLLAQRYLPSDRAAGKAAPDMPGAALFSVSLTALVLALNLGNAWGWTSASVWLLFGMFGIAAILFARRSLSERWMASGRHPFIRLGLFNHAYIIFGVLLTVVTYAAAFATQLVLPVLLRNVMGVSPAVAGLIVMAYPVSLIVSAPISGGSSDRFGSAPFIMLGLGGMAASLTALGFLEADTRIVYVVAFVVLLGCSMGLITAPNNSIIMSRTPKQNLGMMSSMIALNRNLGMMFGAAFGGLLLSSGSSAPSAALPESGIREWYVAMASVILVSLLAFIWIVKSGGKDRGVEGVQKQESVV</sequence>
<feature type="transmembrane region" description="Helical" evidence="6">
    <location>
        <begin position="313"/>
        <end position="331"/>
    </location>
</feature>
<dbReference type="GO" id="GO:0022857">
    <property type="term" value="F:transmembrane transporter activity"/>
    <property type="evidence" value="ECO:0007669"/>
    <property type="project" value="InterPro"/>
</dbReference>
<evidence type="ECO:0000256" key="1">
    <source>
        <dbReference type="ARBA" id="ARBA00004651"/>
    </source>
</evidence>
<proteinExistence type="predicted"/>
<feature type="domain" description="Major facilitator superfamily (MFS) profile" evidence="7">
    <location>
        <begin position="1"/>
        <end position="439"/>
    </location>
</feature>
<dbReference type="Proteomes" id="UP000632125">
    <property type="component" value="Unassembled WGS sequence"/>
</dbReference>
<keyword evidence="5 6" id="KW-0472">Membrane</keyword>
<organism evidence="8 9">
    <name type="scientific">Paenibacillus arenilitoris</name>
    <dbReference type="NCBI Taxonomy" id="2772299"/>
    <lineage>
        <taxon>Bacteria</taxon>
        <taxon>Bacillati</taxon>
        <taxon>Bacillota</taxon>
        <taxon>Bacilli</taxon>
        <taxon>Bacillales</taxon>
        <taxon>Paenibacillaceae</taxon>
        <taxon>Paenibacillus</taxon>
    </lineage>
</organism>
<dbReference type="Gene3D" id="1.20.1720.10">
    <property type="entry name" value="Multidrug resistance protein D"/>
    <property type="match status" value="1"/>
</dbReference>
<feature type="transmembrane region" description="Helical" evidence="6">
    <location>
        <begin position="200"/>
        <end position="220"/>
    </location>
</feature>
<keyword evidence="9" id="KW-1185">Reference proteome</keyword>
<dbReference type="PROSITE" id="PS50850">
    <property type="entry name" value="MFS"/>
    <property type="match status" value="1"/>
</dbReference>
<evidence type="ECO:0000256" key="2">
    <source>
        <dbReference type="ARBA" id="ARBA00022448"/>
    </source>
</evidence>
<feature type="transmembrane region" description="Helical" evidence="6">
    <location>
        <begin position="26"/>
        <end position="45"/>
    </location>
</feature>
<dbReference type="InterPro" id="IPR020846">
    <property type="entry name" value="MFS_dom"/>
</dbReference>
<dbReference type="Gene3D" id="1.20.1250.20">
    <property type="entry name" value="MFS general substrate transporter like domains"/>
    <property type="match status" value="1"/>
</dbReference>
<dbReference type="GO" id="GO:0005886">
    <property type="term" value="C:plasma membrane"/>
    <property type="evidence" value="ECO:0007669"/>
    <property type="project" value="UniProtKB-SubCell"/>
</dbReference>
<accession>A0A927H6C8</accession>
<evidence type="ECO:0000313" key="9">
    <source>
        <dbReference type="Proteomes" id="UP000632125"/>
    </source>
</evidence>
<feature type="transmembrane region" description="Helical" evidence="6">
    <location>
        <begin position="241"/>
        <end position="261"/>
    </location>
</feature>
<evidence type="ECO:0000256" key="3">
    <source>
        <dbReference type="ARBA" id="ARBA00022692"/>
    </source>
</evidence>
<dbReference type="InterPro" id="IPR036259">
    <property type="entry name" value="MFS_trans_sf"/>
</dbReference>
<feature type="transmembrane region" description="Helical" evidence="6">
    <location>
        <begin position="416"/>
        <end position="435"/>
    </location>
</feature>
<feature type="transmembrane region" description="Helical" evidence="6">
    <location>
        <begin position="377"/>
        <end position="396"/>
    </location>
</feature>
<feature type="transmembrane region" description="Helical" evidence="6">
    <location>
        <begin position="281"/>
        <end position="301"/>
    </location>
</feature>
<protein>
    <submittedName>
        <fullName evidence="8">MFS transporter</fullName>
    </submittedName>
</protein>
<feature type="transmembrane region" description="Helical" evidence="6">
    <location>
        <begin position="144"/>
        <end position="163"/>
    </location>
</feature>
<feature type="transmembrane region" description="Helical" evidence="6">
    <location>
        <begin position="57"/>
        <end position="77"/>
    </location>
</feature>
<gene>
    <name evidence="8" type="ORF">IDH41_12355</name>
</gene>
<evidence type="ECO:0000313" key="8">
    <source>
        <dbReference type="EMBL" id="MBD2869372.1"/>
    </source>
</evidence>